<evidence type="ECO:0000256" key="11">
    <source>
        <dbReference type="ARBA" id="ARBA00038669"/>
    </source>
</evidence>
<dbReference type="PANTHER" id="PTHR43163:SF6">
    <property type="entry name" value="DIPEPTIDE TRANSPORT SYSTEM PERMEASE PROTEIN DPPB-RELATED"/>
    <property type="match status" value="1"/>
</dbReference>
<dbReference type="SUPFAM" id="SSF161098">
    <property type="entry name" value="MetI-like"/>
    <property type="match status" value="1"/>
</dbReference>
<keyword evidence="9 13" id="KW-0472">Membrane</keyword>
<comment type="similarity">
    <text evidence="10">Belongs to the binding-protein-dependent transport system permease family. OppBC subfamily.</text>
</comment>
<keyword evidence="6 13" id="KW-1133">Transmembrane helix</keyword>
<evidence type="ECO:0000256" key="7">
    <source>
        <dbReference type="ARBA" id="ARBA00023065"/>
    </source>
</evidence>
<accession>A0A7C8GQR2</accession>
<sequence>MIPFIFKRIINLIPILLGTSIITFLLIHLVPGDPAEAYLRLSQIPPTDEAAAHIRKELGLDKPLYVQYFIWLLDAFQLDFGESFITGDPVFEEAIYYLWPTLQLTLAAIVLTLIISVPVGILSAVYKDRLFDQVSRILAYVGASMPSFWLGFLLIYFFSFKLGLFPSGSRGTFVHIVLPAVTMCLVYTFTFTRLLRSGILEFMNQPYVMYARSRGLKERVVIGKHVLKNASQPFITAFSISIGNMLAGTVIAENVFAWPGIGRYFVSAIVNRDFPAIQFCVLLMTIIFVLINLIVDIIYAYLDPRIRLKGDQLK</sequence>
<evidence type="ECO:0000256" key="13">
    <source>
        <dbReference type="RuleBase" id="RU363032"/>
    </source>
</evidence>
<evidence type="ECO:0000256" key="4">
    <source>
        <dbReference type="ARBA" id="ARBA00022596"/>
    </source>
</evidence>
<feature type="transmembrane region" description="Helical" evidence="13">
    <location>
        <begin position="137"/>
        <end position="160"/>
    </location>
</feature>
<dbReference type="PROSITE" id="PS50928">
    <property type="entry name" value="ABC_TM1"/>
    <property type="match status" value="1"/>
</dbReference>
<feature type="transmembrane region" description="Helical" evidence="13">
    <location>
        <begin position="234"/>
        <end position="256"/>
    </location>
</feature>
<gene>
    <name evidence="15" type="ORF">F9U64_19685</name>
</gene>
<dbReference type="Pfam" id="PF00528">
    <property type="entry name" value="BPD_transp_1"/>
    <property type="match status" value="1"/>
</dbReference>
<dbReference type="InterPro" id="IPR045621">
    <property type="entry name" value="BPD_transp_1_N"/>
</dbReference>
<dbReference type="NCBIfam" id="NF045470">
    <property type="entry name" value="Opp2B"/>
    <property type="match status" value="1"/>
</dbReference>
<keyword evidence="5 13" id="KW-0812">Transmembrane</keyword>
<dbReference type="Proteomes" id="UP000480246">
    <property type="component" value="Unassembled WGS sequence"/>
</dbReference>
<evidence type="ECO:0000256" key="10">
    <source>
        <dbReference type="ARBA" id="ARBA00024202"/>
    </source>
</evidence>
<evidence type="ECO:0000256" key="1">
    <source>
        <dbReference type="ARBA" id="ARBA00004651"/>
    </source>
</evidence>
<proteinExistence type="inferred from homology"/>
<evidence type="ECO:0000313" key="15">
    <source>
        <dbReference type="EMBL" id="KAB8126585.1"/>
    </source>
</evidence>
<name>A0A7C8GQR2_9BACI</name>
<feature type="transmembrane region" description="Helical" evidence="13">
    <location>
        <begin position="104"/>
        <end position="125"/>
    </location>
</feature>
<dbReference type="AlphaFoldDB" id="A0A7C8GQR2"/>
<evidence type="ECO:0000259" key="14">
    <source>
        <dbReference type="PROSITE" id="PS50928"/>
    </source>
</evidence>
<evidence type="ECO:0000256" key="6">
    <source>
        <dbReference type="ARBA" id="ARBA00022989"/>
    </source>
</evidence>
<keyword evidence="4" id="KW-0533">Nickel</keyword>
<dbReference type="InterPro" id="IPR000515">
    <property type="entry name" value="MetI-like"/>
</dbReference>
<feature type="domain" description="ABC transmembrane type-1" evidence="14">
    <location>
        <begin position="98"/>
        <end position="299"/>
    </location>
</feature>
<comment type="subunit">
    <text evidence="11">The complex is composed of two ATP-binding proteins (NikD and NikE), two transmembrane proteins (NikB and NikC) and a solute-binding protein (NikA).</text>
</comment>
<dbReference type="RefSeq" id="WP_153406589.1">
    <property type="nucleotide sequence ID" value="NZ_ML762448.1"/>
</dbReference>
<organism evidence="15 16">
    <name type="scientific">Gracilibacillus oryzae</name>
    <dbReference type="NCBI Taxonomy" id="1672701"/>
    <lineage>
        <taxon>Bacteria</taxon>
        <taxon>Bacillati</taxon>
        <taxon>Bacillota</taxon>
        <taxon>Bacilli</taxon>
        <taxon>Bacillales</taxon>
        <taxon>Bacillaceae</taxon>
        <taxon>Gracilibacillus</taxon>
    </lineage>
</organism>
<evidence type="ECO:0000256" key="3">
    <source>
        <dbReference type="ARBA" id="ARBA00022475"/>
    </source>
</evidence>
<keyword evidence="16" id="KW-1185">Reference proteome</keyword>
<evidence type="ECO:0000256" key="12">
    <source>
        <dbReference type="ARBA" id="ARBA00044774"/>
    </source>
</evidence>
<evidence type="ECO:0000256" key="2">
    <source>
        <dbReference type="ARBA" id="ARBA00022448"/>
    </source>
</evidence>
<keyword evidence="2 13" id="KW-0813">Transport</keyword>
<dbReference type="GO" id="GO:0005886">
    <property type="term" value="C:plasma membrane"/>
    <property type="evidence" value="ECO:0007669"/>
    <property type="project" value="UniProtKB-SubCell"/>
</dbReference>
<keyword evidence="8" id="KW-0921">Nickel transport</keyword>
<protein>
    <recommendedName>
        <fullName evidence="12">Nickel import system permease protein NikB</fullName>
    </recommendedName>
</protein>
<keyword evidence="3" id="KW-1003">Cell membrane</keyword>
<feature type="transmembrane region" description="Helical" evidence="13">
    <location>
        <begin position="12"/>
        <end position="30"/>
    </location>
</feature>
<keyword evidence="7" id="KW-0406">Ion transport</keyword>
<evidence type="ECO:0000256" key="5">
    <source>
        <dbReference type="ARBA" id="ARBA00022692"/>
    </source>
</evidence>
<dbReference type="InterPro" id="IPR035906">
    <property type="entry name" value="MetI-like_sf"/>
</dbReference>
<dbReference type="GO" id="GO:0015099">
    <property type="term" value="F:nickel cation transmembrane transporter activity"/>
    <property type="evidence" value="ECO:0007669"/>
    <property type="project" value="InterPro"/>
</dbReference>
<feature type="transmembrane region" description="Helical" evidence="13">
    <location>
        <begin position="276"/>
        <end position="302"/>
    </location>
</feature>
<dbReference type="PANTHER" id="PTHR43163">
    <property type="entry name" value="DIPEPTIDE TRANSPORT SYSTEM PERMEASE PROTEIN DPPB-RELATED"/>
    <property type="match status" value="1"/>
</dbReference>
<dbReference type="CDD" id="cd06261">
    <property type="entry name" value="TM_PBP2"/>
    <property type="match status" value="1"/>
</dbReference>
<comment type="subcellular location">
    <subcellularLocation>
        <location evidence="1 13">Cell membrane</location>
        <topology evidence="1 13">Multi-pass membrane protein</topology>
    </subcellularLocation>
</comment>
<comment type="caution">
    <text evidence="15">The sequence shown here is derived from an EMBL/GenBank/DDBJ whole genome shotgun (WGS) entry which is preliminary data.</text>
</comment>
<reference evidence="15 16" key="1">
    <citation type="submission" date="2019-10" db="EMBL/GenBank/DDBJ databases">
        <title>Gracilibacillus sp. nov. isolated from rice seeds.</title>
        <authorList>
            <person name="He S."/>
        </authorList>
    </citation>
    <scope>NUCLEOTIDE SEQUENCE [LARGE SCALE GENOMIC DNA]</scope>
    <source>
        <strain evidence="15 16">TD8</strain>
    </source>
</reference>
<dbReference type="InterPro" id="IPR050045">
    <property type="entry name" value="Opp2B"/>
</dbReference>
<feature type="transmembrane region" description="Helical" evidence="13">
    <location>
        <begin position="172"/>
        <end position="195"/>
    </location>
</feature>
<evidence type="ECO:0000313" key="16">
    <source>
        <dbReference type="Proteomes" id="UP000480246"/>
    </source>
</evidence>
<dbReference type="OrthoDB" id="9773683at2"/>
<dbReference type="Pfam" id="PF19300">
    <property type="entry name" value="BPD_transp_1_N"/>
    <property type="match status" value="1"/>
</dbReference>
<dbReference type="EMBL" id="WEID01000104">
    <property type="protein sequence ID" value="KAB8126585.1"/>
    <property type="molecule type" value="Genomic_DNA"/>
</dbReference>
<evidence type="ECO:0000256" key="8">
    <source>
        <dbReference type="ARBA" id="ARBA00023112"/>
    </source>
</evidence>
<dbReference type="Gene3D" id="1.10.3720.10">
    <property type="entry name" value="MetI-like"/>
    <property type="match status" value="1"/>
</dbReference>
<evidence type="ECO:0000256" key="9">
    <source>
        <dbReference type="ARBA" id="ARBA00023136"/>
    </source>
</evidence>